<organism evidence="5 6">
    <name type="scientific">Thalassobacillus cyri</name>
    <dbReference type="NCBI Taxonomy" id="571932"/>
    <lineage>
        <taxon>Bacteria</taxon>
        <taxon>Bacillati</taxon>
        <taxon>Bacillota</taxon>
        <taxon>Bacilli</taxon>
        <taxon>Bacillales</taxon>
        <taxon>Bacillaceae</taxon>
        <taxon>Thalassobacillus</taxon>
    </lineage>
</organism>
<dbReference type="Pfam" id="PF01476">
    <property type="entry name" value="LysM"/>
    <property type="match status" value="2"/>
</dbReference>
<dbReference type="PANTHER" id="PTHR39160">
    <property type="entry name" value="CELL WALL-BINDING PROTEIN YOCH"/>
    <property type="match status" value="1"/>
</dbReference>
<dbReference type="CDD" id="cd22786">
    <property type="entry name" value="DPBB_YuiC-like"/>
    <property type="match status" value="1"/>
</dbReference>
<dbReference type="PANTHER" id="PTHR39160:SF6">
    <property type="entry name" value="CELL WALL-BINDING PROTEIN YOCH"/>
    <property type="match status" value="1"/>
</dbReference>
<sequence>MKKTVVSLAAVTTISGGLAVQAQAHDGEYVVNKGDTLWGISQEYNVTVNSLKDWNNLDSNLIYPNDKLTVSNEGATPAVASADYYTVKSGDTLWGISQDHGVTVNELKEWNQISATNIYPGDQLSLKGAVEQTSNTETKETTTETEQASNSVEGQTINVSATAYTANCVGCSGVTATGIDLNANPDKKVIAVDPDVIPLGSEVYVEGYGRAVAGDIGGAIQGNKIDVFIPNRSDALAWGVQNVEVTILD</sequence>
<dbReference type="InterPro" id="IPR018392">
    <property type="entry name" value="LysM"/>
</dbReference>
<dbReference type="InterPro" id="IPR010611">
    <property type="entry name" value="3D_dom"/>
</dbReference>
<feature type="domain" description="LysM" evidence="4">
    <location>
        <begin position="83"/>
        <end position="126"/>
    </location>
</feature>
<evidence type="ECO:0000256" key="1">
    <source>
        <dbReference type="ARBA" id="ARBA00022729"/>
    </source>
</evidence>
<dbReference type="CDD" id="cd00118">
    <property type="entry name" value="LysM"/>
    <property type="match status" value="2"/>
</dbReference>
<protein>
    <submittedName>
        <fullName evidence="5">3D (Asp-Asp-Asp) domain-containing protein</fullName>
    </submittedName>
</protein>
<evidence type="ECO:0000256" key="3">
    <source>
        <dbReference type="SAM" id="SignalP"/>
    </source>
</evidence>
<dbReference type="Gene3D" id="3.10.350.10">
    <property type="entry name" value="LysM domain"/>
    <property type="match status" value="2"/>
</dbReference>
<gene>
    <name evidence="5" type="ORF">SAMN05421743_106228</name>
</gene>
<keyword evidence="6" id="KW-1185">Reference proteome</keyword>
<dbReference type="SUPFAM" id="SSF54106">
    <property type="entry name" value="LysM domain"/>
    <property type="match status" value="2"/>
</dbReference>
<feature type="chain" id="PRO_5011496458" evidence="3">
    <location>
        <begin position="25"/>
        <end position="249"/>
    </location>
</feature>
<dbReference type="GO" id="GO:0019867">
    <property type="term" value="C:outer membrane"/>
    <property type="evidence" value="ECO:0007669"/>
    <property type="project" value="InterPro"/>
</dbReference>
<dbReference type="Gene3D" id="2.40.40.10">
    <property type="entry name" value="RlpA-like domain"/>
    <property type="match status" value="1"/>
</dbReference>
<dbReference type="InterPro" id="IPR036908">
    <property type="entry name" value="RlpA-like_sf"/>
</dbReference>
<reference evidence="5 6" key="1">
    <citation type="submission" date="2016-10" db="EMBL/GenBank/DDBJ databases">
        <authorList>
            <person name="de Groot N.N."/>
        </authorList>
    </citation>
    <scope>NUCLEOTIDE SEQUENCE [LARGE SCALE GENOMIC DNA]</scope>
    <source>
        <strain evidence="5 6">CCM7597</strain>
    </source>
</reference>
<feature type="region of interest" description="Disordered" evidence="2">
    <location>
        <begin position="130"/>
        <end position="149"/>
    </location>
</feature>
<evidence type="ECO:0000313" key="5">
    <source>
        <dbReference type="EMBL" id="SEA64815.1"/>
    </source>
</evidence>
<evidence type="ECO:0000313" key="6">
    <source>
        <dbReference type="Proteomes" id="UP000198584"/>
    </source>
</evidence>
<evidence type="ECO:0000259" key="4">
    <source>
        <dbReference type="PROSITE" id="PS51782"/>
    </source>
</evidence>
<name>A0A1H4CWI2_9BACI</name>
<dbReference type="PROSITE" id="PS51782">
    <property type="entry name" value="LYSM"/>
    <property type="match status" value="2"/>
</dbReference>
<dbReference type="STRING" id="571932.SAMN05421743_106228"/>
<accession>A0A1H4CWI2</accession>
<feature type="signal peptide" evidence="3">
    <location>
        <begin position="1"/>
        <end position="24"/>
    </location>
</feature>
<dbReference type="Proteomes" id="UP000198584">
    <property type="component" value="Unassembled WGS sequence"/>
</dbReference>
<dbReference type="InterPro" id="IPR036779">
    <property type="entry name" value="LysM_dom_sf"/>
</dbReference>
<feature type="domain" description="LysM" evidence="4">
    <location>
        <begin position="27"/>
        <end position="70"/>
    </location>
</feature>
<dbReference type="AlphaFoldDB" id="A0A1H4CWI2"/>
<keyword evidence="1 3" id="KW-0732">Signal</keyword>
<dbReference type="SUPFAM" id="SSF50685">
    <property type="entry name" value="Barwin-like endoglucanases"/>
    <property type="match status" value="1"/>
</dbReference>
<dbReference type="Pfam" id="PF06725">
    <property type="entry name" value="3D"/>
    <property type="match status" value="1"/>
</dbReference>
<dbReference type="EMBL" id="FNQR01000006">
    <property type="protein sequence ID" value="SEA64815.1"/>
    <property type="molecule type" value="Genomic_DNA"/>
</dbReference>
<dbReference type="GO" id="GO:0009254">
    <property type="term" value="P:peptidoglycan turnover"/>
    <property type="evidence" value="ECO:0007669"/>
    <property type="project" value="InterPro"/>
</dbReference>
<dbReference type="InterPro" id="IPR051933">
    <property type="entry name" value="Resuscitation_pf_RpfB"/>
</dbReference>
<dbReference type="GO" id="GO:0004553">
    <property type="term" value="F:hydrolase activity, hydrolyzing O-glycosyl compounds"/>
    <property type="evidence" value="ECO:0007669"/>
    <property type="project" value="InterPro"/>
</dbReference>
<proteinExistence type="predicted"/>
<evidence type="ECO:0000256" key="2">
    <source>
        <dbReference type="SAM" id="MobiDB-lite"/>
    </source>
</evidence>
<dbReference type="OrthoDB" id="9798935at2"/>
<dbReference type="RefSeq" id="WP_093044775.1">
    <property type="nucleotide sequence ID" value="NZ_FNQR01000006.1"/>
</dbReference>
<dbReference type="SMART" id="SM00257">
    <property type="entry name" value="LysM"/>
    <property type="match status" value="2"/>
</dbReference>